<protein>
    <submittedName>
        <fullName evidence="1">Uncharacterized protein</fullName>
    </submittedName>
</protein>
<sequence length="109" mass="12700">MGVHKEWQWVSQVLSLLMERFLVLLANHIRLSVRSQTWHHTAACDEHDSLTIESKEVRCLMLLIIDPEFRRDLEFLGSDKLAQLVEERFRELVDKGNELGSSKSLKLQA</sequence>
<reference evidence="1 2" key="2">
    <citation type="journal article" date="2022" name="Mol. Ecol. Resour.">
        <title>The genomes of chicory, endive, great burdock and yacon provide insights into Asteraceae paleo-polyploidization history and plant inulin production.</title>
        <authorList>
            <person name="Fan W."/>
            <person name="Wang S."/>
            <person name="Wang H."/>
            <person name="Wang A."/>
            <person name="Jiang F."/>
            <person name="Liu H."/>
            <person name="Zhao H."/>
            <person name="Xu D."/>
            <person name="Zhang Y."/>
        </authorList>
    </citation>
    <scope>NUCLEOTIDE SEQUENCE [LARGE SCALE GENOMIC DNA]</scope>
    <source>
        <strain evidence="2">cv. Punajuju</strain>
        <tissue evidence="1">Leaves</tissue>
    </source>
</reference>
<name>A0ACB9H493_CICIN</name>
<evidence type="ECO:0000313" key="2">
    <source>
        <dbReference type="Proteomes" id="UP001055811"/>
    </source>
</evidence>
<dbReference type="Proteomes" id="UP001055811">
    <property type="component" value="Linkage Group LG01"/>
</dbReference>
<evidence type="ECO:0000313" key="1">
    <source>
        <dbReference type="EMBL" id="KAI3790567.1"/>
    </source>
</evidence>
<reference evidence="2" key="1">
    <citation type="journal article" date="2022" name="Mol. Ecol. Resour.">
        <title>The genomes of chicory, endive, great burdock and yacon provide insights into Asteraceae palaeo-polyploidization history and plant inulin production.</title>
        <authorList>
            <person name="Fan W."/>
            <person name="Wang S."/>
            <person name="Wang H."/>
            <person name="Wang A."/>
            <person name="Jiang F."/>
            <person name="Liu H."/>
            <person name="Zhao H."/>
            <person name="Xu D."/>
            <person name="Zhang Y."/>
        </authorList>
    </citation>
    <scope>NUCLEOTIDE SEQUENCE [LARGE SCALE GENOMIC DNA]</scope>
    <source>
        <strain evidence="2">cv. Punajuju</strain>
    </source>
</reference>
<comment type="caution">
    <text evidence="1">The sequence shown here is derived from an EMBL/GenBank/DDBJ whole genome shotgun (WGS) entry which is preliminary data.</text>
</comment>
<accession>A0ACB9H493</accession>
<organism evidence="1 2">
    <name type="scientific">Cichorium intybus</name>
    <name type="common">Chicory</name>
    <dbReference type="NCBI Taxonomy" id="13427"/>
    <lineage>
        <taxon>Eukaryota</taxon>
        <taxon>Viridiplantae</taxon>
        <taxon>Streptophyta</taxon>
        <taxon>Embryophyta</taxon>
        <taxon>Tracheophyta</taxon>
        <taxon>Spermatophyta</taxon>
        <taxon>Magnoliopsida</taxon>
        <taxon>eudicotyledons</taxon>
        <taxon>Gunneridae</taxon>
        <taxon>Pentapetalae</taxon>
        <taxon>asterids</taxon>
        <taxon>campanulids</taxon>
        <taxon>Asterales</taxon>
        <taxon>Asteraceae</taxon>
        <taxon>Cichorioideae</taxon>
        <taxon>Cichorieae</taxon>
        <taxon>Cichoriinae</taxon>
        <taxon>Cichorium</taxon>
    </lineage>
</organism>
<keyword evidence="2" id="KW-1185">Reference proteome</keyword>
<gene>
    <name evidence="1" type="ORF">L2E82_03694</name>
</gene>
<proteinExistence type="predicted"/>
<dbReference type="EMBL" id="CM042009">
    <property type="protein sequence ID" value="KAI3790567.1"/>
    <property type="molecule type" value="Genomic_DNA"/>
</dbReference>